<reference evidence="2 3" key="1">
    <citation type="journal article" date="2023" name="Plants (Basel)">
        <title>Bridging the Gap: Combining Genomics and Transcriptomics Approaches to Understand Stylosanthes scabra, an Orphan Legume from the Brazilian Caatinga.</title>
        <authorList>
            <person name="Ferreira-Neto J.R.C."/>
            <person name="da Silva M.D."/>
            <person name="Binneck E."/>
            <person name="de Melo N.F."/>
            <person name="da Silva R.H."/>
            <person name="de Melo A.L.T.M."/>
            <person name="Pandolfi V."/>
            <person name="Bustamante F.O."/>
            <person name="Brasileiro-Vidal A.C."/>
            <person name="Benko-Iseppon A.M."/>
        </authorList>
    </citation>
    <scope>NUCLEOTIDE SEQUENCE [LARGE SCALE GENOMIC DNA]</scope>
    <source>
        <tissue evidence="2">Leaves</tissue>
    </source>
</reference>
<protein>
    <submittedName>
        <fullName evidence="2">Uncharacterized protein</fullName>
    </submittedName>
</protein>
<organism evidence="2 3">
    <name type="scientific">Stylosanthes scabra</name>
    <dbReference type="NCBI Taxonomy" id="79078"/>
    <lineage>
        <taxon>Eukaryota</taxon>
        <taxon>Viridiplantae</taxon>
        <taxon>Streptophyta</taxon>
        <taxon>Embryophyta</taxon>
        <taxon>Tracheophyta</taxon>
        <taxon>Spermatophyta</taxon>
        <taxon>Magnoliopsida</taxon>
        <taxon>eudicotyledons</taxon>
        <taxon>Gunneridae</taxon>
        <taxon>Pentapetalae</taxon>
        <taxon>rosids</taxon>
        <taxon>fabids</taxon>
        <taxon>Fabales</taxon>
        <taxon>Fabaceae</taxon>
        <taxon>Papilionoideae</taxon>
        <taxon>50 kb inversion clade</taxon>
        <taxon>dalbergioids sensu lato</taxon>
        <taxon>Dalbergieae</taxon>
        <taxon>Pterocarpus clade</taxon>
        <taxon>Stylosanthes</taxon>
    </lineage>
</organism>
<dbReference type="Proteomes" id="UP001341840">
    <property type="component" value="Unassembled WGS sequence"/>
</dbReference>
<sequence length="81" mass="8598">MTVDPIDVKPPHVQTGKTESDGEDPGDSEGGSSGSDDDEFEGNTPVDAMKEEGLIDIGDGGDDYKVNGGVELRVRHMFCSR</sequence>
<gene>
    <name evidence="2" type="ORF">PIB30_006984</name>
</gene>
<feature type="compositionally biased region" description="Basic and acidic residues" evidence="1">
    <location>
        <begin position="1"/>
        <end position="10"/>
    </location>
</feature>
<feature type="region of interest" description="Disordered" evidence="1">
    <location>
        <begin position="1"/>
        <end position="60"/>
    </location>
</feature>
<keyword evidence="3" id="KW-1185">Reference proteome</keyword>
<evidence type="ECO:0000313" key="3">
    <source>
        <dbReference type="Proteomes" id="UP001341840"/>
    </source>
</evidence>
<comment type="caution">
    <text evidence="2">The sequence shown here is derived from an EMBL/GenBank/DDBJ whole genome shotgun (WGS) entry which is preliminary data.</text>
</comment>
<name>A0ABU6Z152_9FABA</name>
<dbReference type="EMBL" id="JASCZI010271875">
    <property type="protein sequence ID" value="MED6216340.1"/>
    <property type="molecule type" value="Genomic_DNA"/>
</dbReference>
<proteinExistence type="predicted"/>
<accession>A0ABU6Z152</accession>
<evidence type="ECO:0000313" key="2">
    <source>
        <dbReference type="EMBL" id="MED6216340.1"/>
    </source>
</evidence>
<evidence type="ECO:0000256" key="1">
    <source>
        <dbReference type="SAM" id="MobiDB-lite"/>
    </source>
</evidence>